<feature type="region of interest" description="Disordered" evidence="1">
    <location>
        <begin position="50"/>
        <end position="95"/>
    </location>
</feature>
<reference evidence="2" key="1">
    <citation type="submission" date="2020-06" db="EMBL/GenBank/DDBJ databases">
        <authorList>
            <person name="Li T."/>
            <person name="Hu X."/>
            <person name="Zhang T."/>
            <person name="Song X."/>
            <person name="Zhang H."/>
            <person name="Dai N."/>
            <person name="Sheng W."/>
            <person name="Hou X."/>
            <person name="Wei L."/>
        </authorList>
    </citation>
    <scope>NUCLEOTIDE SEQUENCE</scope>
    <source>
        <strain evidence="2">KEN1</strain>
        <tissue evidence="2">Leaf</tissue>
    </source>
</reference>
<organism evidence="2">
    <name type="scientific">Sesamum latifolium</name>
    <dbReference type="NCBI Taxonomy" id="2727402"/>
    <lineage>
        <taxon>Eukaryota</taxon>
        <taxon>Viridiplantae</taxon>
        <taxon>Streptophyta</taxon>
        <taxon>Embryophyta</taxon>
        <taxon>Tracheophyta</taxon>
        <taxon>Spermatophyta</taxon>
        <taxon>Magnoliopsida</taxon>
        <taxon>eudicotyledons</taxon>
        <taxon>Gunneridae</taxon>
        <taxon>Pentapetalae</taxon>
        <taxon>asterids</taxon>
        <taxon>lamiids</taxon>
        <taxon>Lamiales</taxon>
        <taxon>Pedaliaceae</taxon>
        <taxon>Sesamum</taxon>
    </lineage>
</organism>
<name>A0AAW2XJF7_9LAMI</name>
<evidence type="ECO:0000256" key="1">
    <source>
        <dbReference type="SAM" id="MobiDB-lite"/>
    </source>
</evidence>
<dbReference type="AlphaFoldDB" id="A0AAW2XJF7"/>
<reference evidence="2" key="2">
    <citation type="journal article" date="2024" name="Plant">
        <title>Genomic evolution and insights into agronomic trait innovations of Sesamum species.</title>
        <authorList>
            <person name="Miao H."/>
            <person name="Wang L."/>
            <person name="Qu L."/>
            <person name="Liu H."/>
            <person name="Sun Y."/>
            <person name="Le M."/>
            <person name="Wang Q."/>
            <person name="Wei S."/>
            <person name="Zheng Y."/>
            <person name="Lin W."/>
            <person name="Duan Y."/>
            <person name="Cao H."/>
            <person name="Xiong S."/>
            <person name="Wang X."/>
            <person name="Wei L."/>
            <person name="Li C."/>
            <person name="Ma Q."/>
            <person name="Ju M."/>
            <person name="Zhao R."/>
            <person name="Li G."/>
            <person name="Mu C."/>
            <person name="Tian Q."/>
            <person name="Mei H."/>
            <person name="Zhang T."/>
            <person name="Gao T."/>
            <person name="Zhang H."/>
        </authorList>
    </citation>
    <scope>NUCLEOTIDE SEQUENCE</scope>
    <source>
        <strain evidence="2">KEN1</strain>
    </source>
</reference>
<feature type="region of interest" description="Disordered" evidence="1">
    <location>
        <begin position="229"/>
        <end position="306"/>
    </location>
</feature>
<proteinExistence type="predicted"/>
<gene>
    <name evidence="2" type="ORF">Slati_1211700</name>
</gene>
<dbReference type="EMBL" id="JACGWN010000004">
    <property type="protein sequence ID" value="KAL0452336.1"/>
    <property type="molecule type" value="Genomic_DNA"/>
</dbReference>
<accession>A0AAW2XJF7</accession>
<sequence>MDFHSLTRRELQALCKKNKIPANMTNAAMADALKALQLVEGIQELMQLSQSETAQSSTESPVRCEVTSPYVPPTGGRSTRRRNVAKEEPETVKPMTRTRRTACKTLVKDVDESQADVTETPALVAQTNRKKSQIASACRKMDSQLMECVEEEKKDVSMTPAPMGVTSRRRRVKEESAVQKVYSTRRSVRLAEKNVEKLNVAENEGSELFKKELLTKDAGEDEDMNLKEALNDSDEVSGITGIDASTTADESSQEKDESEVVSAEEQDISMVREIEGEPDQHFETDGPKPEAKESSDVENEETGSYNVCTSEIEVIIEDTEELNTEKDIGPQDKAADFVETVVLESKDNSVDDGLSCDTGNEIEKELYNDKDIKDSEDVDNLDVTLEKFTELGLQQATEEVSDRKMLEDVTVEDDVAEDDFIDHLDISVQLNKEEADKIEILQHDESTKAAADPVPSDVPYGGVAVDNALSTVKDSPCKQLGDEHGAKLVPLDEELSHHIPLGIAAELDSQLISQPTCLTPSKFSASKATATMKRVTAFTDNKENIGSGSNLVLVKDRVRTAKNTVESADDLNELSVRKLSKMLKEKLEITKKSTKNDSGNEQALPRPALQALPENRLVDETQN</sequence>
<feature type="compositionally biased region" description="Basic and acidic residues" evidence="1">
    <location>
        <begin position="270"/>
        <end position="295"/>
    </location>
</feature>
<feature type="compositionally biased region" description="Acidic residues" evidence="1">
    <location>
        <begin position="256"/>
        <end position="267"/>
    </location>
</feature>
<comment type="caution">
    <text evidence="2">The sequence shown here is derived from an EMBL/GenBank/DDBJ whole genome shotgun (WGS) entry which is preliminary data.</text>
</comment>
<evidence type="ECO:0000313" key="2">
    <source>
        <dbReference type="EMBL" id="KAL0452336.1"/>
    </source>
</evidence>
<dbReference type="PANTHER" id="PTHR33621">
    <property type="entry name" value="ASPARTIC/GLUTAMIC ACID-RICH PROTEIN"/>
    <property type="match status" value="1"/>
</dbReference>
<feature type="region of interest" description="Disordered" evidence="1">
    <location>
        <begin position="589"/>
        <end position="623"/>
    </location>
</feature>
<dbReference type="PANTHER" id="PTHR33621:SF2">
    <property type="entry name" value="RIBOSOMAL L1 DOMAIN-CONTAINING PROTEIN"/>
    <property type="match status" value="1"/>
</dbReference>
<protein>
    <submittedName>
        <fullName evidence="2">Uncharacterized protein</fullName>
    </submittedName>
</protein>
<feature type="compositionally biased region" description="Low complexity" evidence="1">
    <location>
        <begin position="50"/>
        <end position="60"/>
    </location>
</feature>